<sequence length="130" mass="14466">MTIIQNFILLFILLIEFSAVNVIPYQLVKRETTIFDCSSSPEGSMISGVTLTPDPPSGSELKINCNNVTTNTDIINGTTLKCPTKYFYFAYIYYNISKPPLPPQFPPSFSIRITVENVETLACGIVNFQA</sequence>
<reference evidence="2" key="1">
    <citation type="submission" date="2021-06" db="EMBL/GenBank/DDBJ databases">
        <authorList>
            <person name="Kallberg Y."/>
            <person name="Tangrot J."/>
            <person name="Rosling A."/>
        </authorList>
    </citation>
    <scope>NUCLEOTIDE SEQUENCE</scope>
    <source>
        <strain evidence="2">MA453B</strain>
    </source>
</reference>
<protein>
    <submittedName>
        <fullName evidence="2">8557_t:CDS:1</fullName>
    </submittedName>
</protein>
<organism evidence="2 3">
    <name type="scientific">Dentiscutata erythropus</name>
    <dbReference type="NCBI Taxonomy" id="1348616"/>
    <lineage>
        <taxon>Eukaryota</taxon>
        <taxon>Fungi</taxon>
        <taxon>Fungi incertae sedis</taxon>
        <taxon>Mucoromycota</taxon>
        <taxon>Glomeromycotina</taxon>
        <taxon>Glomeromycetes</taxon>
        <taxon>Diversisporales</taxon>
        <taxon>Gigasporaceae</taxon>
        <taxon>Dentiscutata</taxon>
    </lineage>
</organism>
<feature type="chain" id="PRO_5040507062" evidence="1">
    <location>
        <begin position="23"/>
        <end position="130"/>
    </location>
</feature>
<evidence type="ECO:0000313" key="3">
    <source>
        <dbReference type="Proteomes" id="UP000789405"/>
    </source>
</evidence>
<comment type="caution">
    <text evidence="2">The sequence shown here is derived from an EMBL/GenBank/DDBJ whole genome shotgun (WGS) entry which is preliminary data.</text>
</comment>
<keyword evidence="3" id="KW-1185">Reference proteome</keyword>
<dbReference type="Proteomes" id="UP000789405">
    <property type="component" value="Unassembled WGS sequence"/>
</dbReference>
<dbReference type="AlphaFoldDB" id="A0A9N9NDK9"/>
<evidence type="ECO:0000313" key="2">
    <source>
        <dbReference type="EMBL" id="CAG8724713.1"/>
    </source>
</evidence>
<evidence type="ECO:0000256" key="1">
    <source>
        <dbReference type="SAM" id="SignalP"/>
    </source>
</evidence>
<proteinExistence type="predicted"/>
<feature type="signal peptide" evidence="1">
    <location>
        <begin position="1"/>
        <end position="22"/>
    </location>
</feature>
<gene>
    <name evidence="2" type="ORF">DERYTH_LOCUS14611</name>
</gene>
<name>A0A9N9NDK9_9GLOM</name>
<accession>A0A9N9NDK9</accession>
<dbReference type="EMBL" id="CAJVPY010011152">
    <property type="protein sequence ID" value="CAG8724713.1"/>
    <property type="molecule type" value="Genomic_DNA"/>
</dbReference>
<keyword evidence="1" id="KW-0732">Signal</keyword>